<keyword evidence="2" id="KW-1185">Reference proteome</keyword>
<protein>
    <submittedName>
        <fullName evidence="1">Uncharacterized protein</fullName>
    </submittedName>
</protein>
<reference evidence="2" key="1">
    <citation type="submission" date="2015-06" db="EMBL/GenBank/DDBJ databases">
        <title>Comparative genomics of Burkholderia leaf nodule symbionts.</title>
        <authorList>
            <person name="Carlier A."/>
            <person name="Eberl L."/>
            <person name="Pinto-Carbo M."/>
        </authorList>
    </citation>
    <scope>NUCLEOTIDE SEQUENCE [LARGE SCALE GENOMIC DNA]</scope>
    <source>
        <strain evidence="2">UZHbot4</strain>
    </source>
</reference>
<dbReference type="AlphaFoldDB" id="A0A0L0MJ08"/>
<evidence type="ECO:0000313" key="2">
    <source>
        <dbReference type="Proteomes" id="UP000036959"/>
    </source>
</evidence>
<evidence type="ECO:0000313" key="1">
    <source>
        <dbReference type="EMBL" id="KND62276.1"/>
    </source>
</evidence>
<organism evidence="1 2">
    <name type="scientific">Candidatus Burkholderia verschuerenii</name>
    <dbReference type="NCBI Taxonomy" id="242163"/>
    <lineage>
        <taxon>Bacteria</taxon>
        <taxon>Pseudomonadati</taxon>
        <taxon>Pseudomonadota</taxon>
        <taxon>Betaproteobacteria</taxon>
        <taxon>Burkholderiales</taxon>
        <taxon>Burkholderiaceae</taxon>
        <taxon>Burkholderia</taxon>
    </lineage>
</organism>
<dbReference type="PATRIC" id="fig|242163.4.peg.2513"/>
<dbReference type="Proteomes" id="UP000036959">
    <property type="component" value="Unassembled WGS sequence"/>
</dbReference>
<dbReference type="EMBL" id="LFJJ01000002">
    <property type="protein sequence ID" value="KND62276.1"/>
    <property type="molecule type" value="Genomic_DNA"/>
</dbReference>
<gene>
    <name evidence="1" type="ORF">BVER_01709</name>
</gene>
<comment type="caution">
    <text evidence="1">The sequence shown here is derived from an EMBL/GenBank/DDBJ whole genome shotgun (WGS) entry which is preliminary data.</text>
</comment>
<accession>A0A0L0MJ08</accession>
<proteinExistence type="predicted"/>
<name>A0A0L0MJ08_9BURK</name>
<sequence length="196" mass="21764">MGQTRVKGEVVSKVEEFQRKAEAVLQAHSNGVERGLYQDASGRLIEVSSIGPNVEFIPQGGGFLRSMSRADFEKNFVPATVPAFERATITADWLPEGVNLPAYSNGLAWNGWAMPYFDRETAMRLVEIMPEIRYDEQHDAFIAHDETSGEDDVFAGVSIQVEGEAVTVYPIGAGSWCWETSDEDEQSADTRPKMRL</sequence>